<gene>
    <name evidence="1" type="ORF">NM688_g2584</name>
</gene>
<organism evidence="1 2">
    <name type="scientific">Phlebia brevispora</name>
    <dbReference type="NCBI Taxonomy" id="194682"/>
    <lineage>
        <taxon>Eukaryota</taxon>
        <taxon>Fungi</taxon>
        <taxon>Dikarya</taxon>
        <taxon>Basidiomycota</taxon>
        <taxon>Agaricomycotina</taxon>
        <taxon>Agaricomycetes</taxon>
        <taxon>Polyporales</taxon>
        <taxon>Meruliaceae</taxon>
        <taxon>Phlebia</taxon>
    </lineage>
</organism>
<comment type="caution">
    <text evidence="1">The sequence shown here is derived from an EMBL/GenBank/DDBJ whole genome shotgun (WGS) entry which is preliminary data.</text>
</comment>
<reference evidence="1" key="1">
    <citation type="submission" date="2022-07" db="EMBL/GenBank/DDBJ databases">
        <title>Genome Sequence of Phlebia brevispora.</title>
        <authorList>
            <person name="Buettner E."/>
        </authorList>
    </citation>
    <scope>NUCLEOTIDE SEQUENCE</scope>
    <source>
        <strain evidence="1">MPL23</strain>
    </source>
</reference>
<evidence type="ECO:0000313" key="2">
    <source>
        <dbReference type="Proteomes" id="UP001148662"/>
    </source>
</evidence>
<sequence>MMSSMGQDLMARTLSRSRRSTSASTSSSKPVMPMTGRRRLLPEQIQALQDLYELNSHPSKEERVTLARELNLELKAVNVWYQNKRRSMKKKSLAWSKASSENQLGIIDPLAPSKSYLGRACSLDAIVSSRELRDPTPTPTDDRWSLTRPPLTPRRNRNVSHRPRSSVDQRQASPGPSSRNDHSEKPIWEHIPSSPPLPPSSPSDDAARFAFLPPSSRLLRSLEYACAKDRLKRRKFPWLLEEPEGGEHDADVPGLDLDEPSEETADEVDEVITPENSLTMESRVEIMQGDVSPTSRRAEARARALTGGQERDDVKQVPAEDVEAAMALLGFSVHK</sequence>
<accession>A0ACC1T837</accession>
<proteinExistence type="predicted"/>
<name>A0ACC1T837_9APHY</name>
<dbReference type="Proteomes" id="UP001148662">
    <property type="component" value="Unassembled WGS sequence"/>
</dbReference>
<protein>
    <submittedName>
        <fullName evidence="1">Uncharacterized protein</fullName>
    </submittedName>
</protein>
<dbReference type="EMBL" id="JANHOG010000333">
    <property type="protein sequence ID" value="KAJ3555430.1"/>
    <property type="molecule type" value="Genomic_DNA"/>
</dbReference>
<keyword evidence="2" id="KW-1185">Reference proteome</keyword>
<evidence type="ECO:0000313" key="1">
    <source>
        <dbReference type="EMBL" id="KAJ3555430.1"/>
    </source>
</evidence>